<reference evidence="1 2" key="1">
    <citation type="submission" date="2022-06" db="EMBL/GenBank/DDBJ databases">
        <title>Dynamics of rice microbiomes reveals core vertical transmitted seed endophytes.</title>
        <authorList>
            <person name="Liao K."/>
            <person name="Zhang X."/>
        </authorList>
    </citation>
    <scope>NUCLEOTIDE SEQUENCE [LARGE SCALE GENOMIC DNA]</scope>
    <source>
        <strain evidence="1 2">YT10-10-1</strain>
    </source>
</reference>
<name>A0ABT3DYJ4_9XANT</name>
<evidence type="ECO:0000313" key="2">
    <source>
        <dbReference type="Proteomes" id="UP001320843"/>
    </source>
</evidence>
<comment type="caution">
    <text evidence="1">The sequence shown here is derived from an EMBL/GenBank/DDBJ whole genome shotgun (WGS) entry which is preliminary data.</text>
</comment>
<dbReference type="RefSeq" id="WP_267082452.1">
    <property type="nucleotide sequence ID" value="NZ_CP099530.1"/>
</dbReference>
<keyword evidence="2" id="KW-1185">Reference proteome</keyword>
<evidence type="ECO:0008006" key="3">
    <source>
        <dbReference type="Google" id="ProtNLM"/>
    </source>
</evidence>
<gene>
    <name evidence="1" type="ORF">NB700_002580</name>
</gene>
<evidence type="ECO:0000313" key="1">
    <source>
        <dbReference type="EMBL" id="MCW0400024.1"/>
    </source>
</evidence>
<proteinExistence type="predicted"/>
<organism evidence="1 2">
    <name type="scientific">Xanthomonas sacchari</name>
    <dbReference type="NCBI Taxonomy" id="56458"/>
    <lineage>
        <taxon>Bacteria</taxon>
        <taxon>Pseudomonadati</taxon>
        <taxon>Pseudomonadota</taxon>
        <taxon>Gammaproteobacteria</taxon>
        <taxon>Lysobacterales</taxon>
        <taxon>Lysobacteraceae</taxon>
        <taxon>Xanthomonas</taxon>
    </lineage>
</organism>
<accession>A0ABT3DYJ4</accession>
<dbReference type="EMBL" id="JANFWR010000016">
    <property type="protein sequence ID" value="MCW0400024.1"/>
    <property type="molecule type" value="Genomic_DNA"/>
</dbReference>
<sequence length="113" mass="12741">MAKDLYCWRCDKVVPMFDDEEWEAMGPALSESIDDIKELRREAGISLREALAKPHGQRALKLHQELTGQTEPNLNVIWHHRLSIYGPPCRACGKPLRTPRAKLCAACGRSVST</sequence>
<dbReference type="Proteomes" id="UP001320843">
    <property type="component" value="Unassembled WGS sequence"/>
</dbReference>
<protein>
    <recommendedName>
        <fullName evidence="3">Zinc ribbon domain-containing protein</fullName>
    </recommendedName>
</protein>